<reference evidence="3" key="1">
    <citation type="journal article" date="2023" name="Mol. Phylogenet. Evol.">
        <title>Genome-scale phylogeny and comparative genomics of the fungal order Sordariales.</title>
        <authorList>
            <person name="Hensen N."/>
            <person name="Bonometti L."/>
            <person name="Westerberg I."/>
            <person name="Brannstrom I.O."/>
            <person name="Guillou S."/>
            <person name="Cros-Aarteil S."/>
            <person name="Calhoun S."/>
            <person name="Haridas S."/>
            <person name="Kuo A."/>
            <person name="Mondo S."/>
            <person name="Pangilinan J."/>
            <person name="Riley R."/>
            <person name="LaButti K."/>
            <person name="Andreopoulos B."/>
            <person name="Lipzen A."/>
            <person name="Chen C."/>
            <person name="Yan M."/>
            <person name="Daum C."/>
            <person name="Ng V."/>
            <person name="Clum A."/>
            <person name="Steindorff A."/>
            <person name="Ohm R.A."/>
            <person name="Martin F."/>
            <person name="Silar P."/>
            <person name="Natvig D.O."/>
            <person name="Lalanne C."/>
            <person name="Gautier V."/>
            <person name="Ament-Velasquez S.L."/>
            <person name="Kruys A."/>
            <person name="Hutchinson M.I."/>
            <person name="Powell A.J."/>
            <person name="Barry K."/>
            <person name="Miller A.N."/>
            <person name="Grigoriev I.V."/>
            <person name="Debuchy R."/>
            <person name="Gladieux P."/>
            <person name="Hiltunen Thoren M."/>
            <person name="Johannesson H."/>
        </authorList>
    </citation>
    <scope>NUCLEOTIDE SEQUENCE</scope>
    <source>
        <strain evidence="3">CBS 123565</strain>
    </source>
</reference>
<feature type="compositionally biased region" description="Low complexity" evidence="1">
    <location>
        <begin position="365"/>
        <end position="380"/>
    </location>
</feature>
<feature type="region of interest" description="Disordered" evidence="1">
    <location>
        <begin position="85"/>
        <end position="144"/>
    </location>
</feature>
<feature type="compositionally biased region" description="Low complexity" evidence="1">
    <location>
        <begin position="103"/>
        <end position="113"/>
    </location>
</feature>
<feature type="region of interest" description="Disordered" evidence="1">
    <location>
        <begin position="342"/>
        <end position="772"/>
    </location>
</feature>
<keyword evidence="4" id="KW-1185">Reference proteome</keyword>
<feature type="compositionally biased region" description="Basic and acidic residues" evidence="1">
    <location>
        <begin position="383"/>
        <end position="401"/>
    </location>
</feature>
<feature type="region of interest" description="Disordered" evidence="1">
    <location>
        <begin position="804"/>
        <end position="1059"/>
    </location>
</feature>
<evidence type="ECO:0000313" key="4">
    <source>
        <dbReference type="Proteomes" id="UP001304895"/>
    </source>
</evidence>
<gene>
    <name evidence="3" type="ORF">BT67DRAFT_195105</name>
</gene>
<feature type="compositionally biased region" description="Polar residues" evidence="1">
    <location>
        <begin position="276"/>
        <end position="288"/>
    </location>
</feature>
<feature type="compositionally biased region" description="Basic and acidic residues" evidence="1">
    <location>
        <begin position="707"/>
        <end position="719"/>
    </location>
</feature>
<feature type="compositionally biased region" description="Polar residues" evidence="1">
    <location>
        <begin position="818"/>
        <end position="841"/>
    </location>
</feature>
<evidence type="ECO:0000313" key="3">
    <source>
        <dbReference type="EMBL" id="KAK4136924.1"/>
    </source>
</evidence>
<feature type="domain" description="Putative zinc-finger" evidence="2">
    <location>
        <begin position="1128"/>
        <end position="1147"/>
    </location>
</feature>
<sequence length="1157" mass="123258">MSQFPNPYGYGQYHGQHPPQPPQPSHPYGYPNVTGYAGPAYNSQYNSSAAMLNHDVAQASFQYNAAHIPGLGITGAVPGGAKYNPAAGPTTWPQHQVFPPPAQASAPGSSSGQHSQNTPPGLTVNNPSKSNSANPPNQTAPMTTLPAANTDIEEGELSEGQFEDLYEPREPVANPVGQTVPKLLPIADRSQPTSAADTPEVGFYGTDEDDGEKASRGAEGRERSASYSPFLSPREVQSDIPMPQPAAGKGGIRPKPGHAIANRAVPNLQPSARPPANTSTGNASTQPGMSFRSLHEAKKEAQKAILRLWPLGVKYQTYIDEGFDEKLVRGLFGDLHLDMPKTDLPASEPKKMPSRQSNACIPNNSSQPSDRPQQQPVPVSKDTPSKPDQSAKGEERKDRIARLLAAKKTKTPAALMPTPAATQAKRNVAEVQLKVTKPAPAPPTGPKTKAWGEKERLLQQKIAALQKSRETQHPKSATDLAGSGLAQVGSNGTPASLPTKPPSPAAALSIPTGPRASVPGASTIIQPSPSQPQPSIPGLVLPLSAQPHPSGQRKRPVASDFVEYSSGSGAAKRPFGQARKEDSLIIDVSDVSDDEEMDMDMDMDMESPGDGPSPIQSSGTLGQHGLSIRDFPPLTDNFTQRQFSSPVPSPAPPNGPTNNRRPATELNRKEKAIQDMRRKIALAEAKRSAKQSSGGLVTPRQAGQTPEPKESEVLRRPPTERAGSTSSQDRPDTPYSDMAPETTSAMLPKPSEAVRLDPRQRAGRRGRIVSLDLPQVESSLEEKLNRLNQLRDEQARLQAEIDRSFAEKRKLNDELEQLETTSSVESPQPNGLDSGDSSVCASQRKGISVDAQKRGDSSTPSTPKVRETDDVSMGEAGASPERSQGESHAGESVESEQSAASSILDLGIAQTNPSDNLVEAETQGDDTALANTVSVNDSPEPQQSIESSARDEAPKQANAAMASTLMPESISPAKPDMALSSMPDQVDATRADETAPMELDSSSPSPEATVPVSSIDADDETNESRQPSASGPDQISSVAQPREEVQEIETETAGEVNVVSSRSVSNFQLTSSQMHGQPASKSASSLMPYESPLRFFHAYRFHPDYPSAVAGGLKSLTYSNRINTEKELCPYELNGEQCAADCEFQHFSAISPPGESF</sequence>
<feature type="compositionally biased region" description="Low complexity" evidence="1">
    <location>
        <begin position="411"/>
        <end position="424"/>
    </location>
</feature>
<feature type="compositionally biased region" description="Polar residues" evidence="1">
    <location>
        <begin position="1024"/>
        <end position="1039"/>
    </location>
</feature>
<feature type="compositionally biased region" description="Polar residues" evidence="1">
    <location>
        <begin position="929"/>
        <end position="947"/>
    </location>
</feature>
<feature type="compositionally biased region" description="Polar residues" evidence="1">
    <location>
        <begin position="354"/>
        <end position="364"/>
    </location>
</feature>
<accession>A0AAN6UQ71</accession>
<feature type="compositionally biased region" description="Basic and acidic residues" evidence="1">
    <location>
        <begin position="804"/>
        <end position="813"/>
    </location>
</feature>
<feature type="compositionally biased region" description="Low complexity" evidence="1">
    <location>
        <begin position="7"/>
        <end position="17"/>
    </location>
</feature>
<organism evidence="3 4">
    <name type="scientific">Trichocladium antarcticum</name>
    <dbReference type="NCBI Taxonomy" id="1450529"/>
    <lineage>
        <taxon>Eukaryota</taxon>
        <taxon>Fungi</taxon>
        <taxon>Dikarya</taxon>
        <taxon>Ascomycota</taxon>
        <taxon>Pezizomycotina</taxon>
        <taxon>Sordariomycetes</taxon>
        <taxon>Sordariomycetidae</taxon>
        <taxon>Sordariales</taxon>
        <taxon>Chaetomiaceae</taxon>
        <taxon>Trichocladium</taxon>
    </lineage>
</organism>
<proteinExistence type="predicted"/>
<dbReference type="EMBL" id="MU853403">
    <property type="protein sequence ID" value="KAK4136924.1"/>
    <property type="molecule type" value="Genomic_DNA"/>
</dbReference>
<name>A0AAN6UQ71_9PEZI</name>
<feature type="compositionally biased region" description="Acidic residues" evidence="1">
    <location>
        <begin position="590"/>
        <end position="607"/>
    </location>
</feature>
<dbReference type="InterPro" id="IPR019607">
    <property type="entry name" value="Putative_zinc-finger_domain"/>
</dbReference>
<evidence type="ECO:0000256" key="1">
    <source>
        <dbReference type="SAM" id="MobiDB-lite"/>
    </source>
</evidence>
<dbReference type="AlphaFoldDB" id="A0AAN6UQ71"/>
<feature type="compositionally biased region" description="Basic and acidic residues" evidence="1">
    <location>
        <begin position="212"/>
        <end position="224"/>
    </location>
</feature>
<evidence type="ECO:0000259" key="2">
    <source>
        <dbReference type="Pfam" id="PF10650"/>
    </source>
</evidence>
<feature type="compositionally biased region" description="Low complexity" evidence="1">
    <location>
        <begin position="125"/>
        <end position="137"/>
    </location>
</feature>
<dbReference type="Pfam" id="PF10650">
    <property type="entry name" value="zf-C3H1"/>
    <property type="match status" value="1"/>
</dbReference>
<comment type="caution">
    <text evidence="3">The sequence shown here is derived from an EMBL/GenBank/DDBJ whole genome shotgun (WGS) entry which is preliminary data.</text>
</comment>
<feature type="region of interest" description="Disordered" evidence="1">
    <location>
        <begin position="185"/>
        <end position="240"/>
    </location>
</feature>
<feature type="region of interest" description="Disordered" evidence="1">
    <location>
        <begin position="267"/>
        <end position="289"/>
    </location>
</feature>
<feature type="compositionally biased region" description="Low complexity" evidence="1">
    <location>
        <begin position="892"/>
        <end position="902"/>
    </location>
</feature>
<feature type="region of interest" description="Disordered" evidence="1">
    <location>
        <begin position="1"/>
        <end position="31"/>
    </location>
</feature>
<feature type="compositionally biased region" description="Polar residues" evidence="1">
    <location>
        <begin position="114"/>
        <end position="124"/>
    </location>
</feature>
<dbReference type="Proteomes" id="UP001304895">
    <property type="component" value="Unassembled WGS sequence"/>
</dbReference>
<protein>
    <recommendedName>
        <fullName evidence="2">Putative zinc-finger domain-containing protein</fullName>
    </recommendedName>
</protein>
<feature type="compositionally biased region" description="Basic and acidic residues" evidence="1">
    <location>
        <begin position="662"/>
        <end position="678"/>
    </location>
</feature>
<reference evidence="3" key="2">
    <citation type="submission" date="2023-05" db="EMBL/GenBank/DDBJ databases">
        <authorList>
            <consortium name="Lawrence Berkeley National Laboratory"/>
            <person name="Steindorff A."/>
            <person name="Hensen N."/>
            <person name="Bonometti L."/>
            <person name="Westerberg I."/>
            <person name="Brannstrom I.O."/>
            <person name="Guillou S."/>
            <person name="Cros-Aarteil S."/>
            <person name="Calhoun S."/>
            <person name="Haridas S."/>
            <person name="Kuo A."/>
            <person name="Mondo S."/>
            <person name="Pangilinan J."/>
            <person name="Riley R."/>
            <person name="Labutti K."/>
            <person name="Andreopoulos B."/>
            <person name="Lipzen A."/>
            <person name="Chen C."/>
            <person name="Yanf M."/>
            <person name="Daum C."/>
            <person name="Ng V."/>
            <person name="Clum A."/>
            <person name="Ohm R."/>
            <person name="Martin F."/>
            <person name="Silar P."/>
            <person name="Natvig D."/>
            <person name="Lalanne C."/>
            <person name="Gautier V."/>
            <person name="Ament-Velasquez S.L."/>
            <person name="Kruys A."/>
            <person name="Hutchinson M.I."/>
            <person name="Powell A.J."/>
            <person name="Barry K."/>
            <person name="Miller A.N."/>
            <person name="Grigoriev I.V."/>
            <person name="Debuchy R."/>
            <person name="Gladieux P."/>
            <person name="Thoren M.H."/>
            <person name="Johannesson H."/>
        </authorList>
    </citation>
    <scope>NUCLEOTIDE SEQUENCE</scope>
    <source>
        <strain evidence="3">CBS 123565</strain>
    </source>
</reference>